<accession>A0A0F9P5U6</accession>
<evidence type="ECO:0000259" key="1">
    <source>
        <dbReference type="Pfam" id="PF01935"/>
    </source>
</evidence>
<protein>
    <recommendedName>
        <fullName evidence="1">Helicase HerA central domain-containing protein</fullName>
    </recommendedName>
</protein>
<comment type="caution">
    <text evidence="2">The sequence shown here is derived from an EMBL/GenBank/DDBJ whole genome shotgun (WGS) entry which is preliminary data.</text>
</comment>
<reference evidence="2" key="1">
    <citation type="journal article" date="2015" name="Nature">
        <title>Complex archaea that bridge the gap between prokaryotes and eukaryotes.</title>
        <authorList>
            <person name="Spang A."/>
            <person name="Saw J.H."/>
            <person name="Jorgensen S.L."/>
            <person name="Zaremba-Niedzwiedzka K."/>
            <person name="Martijn J."/>
            <person name="Lind A.E."/>
            <person name="van Eijk R."/>
            <person name="Schleper C."/>
            <person name="Guy L."/>
            <person name="Ettema T.J."/>
        </authorList>
    </citation>
    <scope>NUCLEOTIDE SEQUENCE</scope>
</reference>
<gene>
    <name evidence="2" type="ORF">LCGC14_1255220</name>
</gene>
<feature type="domain" description="Helicase HerA central" evidence="1">
    <location>
        <begin position="149"/>
        <end position="258"/>
    </location>
</feature>
<dbReference type="InterPro" id="IPR008571">
    <property type="entry name" value="HerA-like"/>
</dbReference>
<dbReference type="PANTHER" id="PTHR42957:SF1">
    <property type="entry name" value="HELICASE MJ1565-RELATED"/>
    <property type="match status" value="1"/>
</dbReference>
<evidence type="ECO:0000313" key="2">
    <source>
        <dbReference type="EMBL" id="KKM88792.1"/>
    </source>
</evidence>
<proteinExistence type="predicted"/>
<dbReference type="Gene3D" id="3.40.50.300">
    <property type="entry name" value="P-loop containing nucleotide triphosphate hydrolases"/>
    <property type="match status" value="1"/>
</dbReference>
<organism evidence="2">
    <name type="scientific">marine sediment metagenome</name>
    <dbReference type="NCBI Taxonomy" id="412755"/>
    <lineage>
        <taxon>unclassified sequences</taxon>
        <taxon>metagenomes</taxon>
        <taxon>ecological metagenomes</taxon>
    </lineage>
</organism>
<dbReference type="InterPro" id="IPR002789">
    <property type="entry name" value="HerA_central"/>
</dbReference>
<dbReference type="Pfam" id="PF01935">
    <property type="entry name" value="DUF87"/>
    <property type="match status" value="1"/>
</dbReference>
<dbReference type="PANTHER" id="PTHR42957">
    <property type="entry name" value="HELICASE MJ1565-RELATED"/>
    <property type="match status" value="1"/>
</dbReference>
<dbReference type="SUPFAM" id="SSF52540">
    <property type="entry name" value="P-loop containing nucleoside triphosphate hydrolases"/>
    <property type="match status" value="1"/>
</dbReference>
<dbReference type="EMBL" id="LAZR01006913">
    <property type="protein sequence ID" value="KKM88792.1"/>
    <property type="molecule type" value="Genomic_DNA"/>
</dbReference>
<sequence length="276" mass="31665">MVRKIGTVFNFQQLPNVSKFPFVINKRDDGIFTQKGLFVYTKSNEGFLIGIIEEILLINEYFNDALTIKAYNNNNNPNILKGLFPSEDFEFSIGIVKCLGLIKFKDKENQEIDKVQRMTYPASPGKEVYIVEEEVLNKFLGFDPKYGLNIGNVKVTNSTVKISMNKLLNKHFAILSISGGGKSYFTSVLIEELLLRKEDFGTPAIVLLDVHGEYLYLKNIPELKDKVKIHDISYFQIAVPKLSAYAFTRYQEQISHVQVRELIKYIKELKKSDSRL</sequence>
<dbReference type="InterPro" id="IPR027417">
    <property type="entry name" value="P-loop_NTPase"/>
</dbReference>
<dbReference type="AlphaFoldDB" id="A0A0F9P5U6"/>
<name>A0A0F9P5U6_9ZZZZ</name>